<comment type="caution">
    <text evidence="2">The sequence shown here is derived from an EMBL/GenBank/DDBJ whole genome shotgun (WGS) entry which is preliminary data.</text>
</comment>
<evidence type="ECO:0000313" key="3">
    <source>
        <dbReference type="Proteomes" id="UP000648352"/>
    </source>
</evidence>
<proteinExistence type="predicted"/>
<evidence type="ECO:0000259" key="1">
    <source>
        <dbReference type="Pfam" id="PF08940"/>
    </source>
</evidence>
<keyword evidence="3" id="KW-1185">Reference proteome</keyword>
<dbReference type="EMBL" id="JACSQP010000002">
    <property type="protein sequence ID" value="MBD7956896.1"/>
    <property type="molecule type" value="Genomic_DNA"/>
</dbReference>
<gene>
    <name evidence="2" type="ORF">H9651_04550</name>
</gene>
<name>A0ABR8S094_9MICO</name>
<dbReference type="Proteomes" id="UP000648352">
    <property type="component" value="Unassembled WGS sequence"/>
</dbReference>
<reference evidence="2 3" key="1">
    <citation type="submission" date="2020-08" db="EMBL/GenBank/DDBJ databases">
        <title>A Genomic Blueprint of the Chicken Gut Microbiome.</title>
        <authorList>
            <person name="Gilroy R."/>
            <person name="Ravi A."/>
            <person name="Getino M."/>
            <person name="Pursley I."/>
            <person name="Horton D.L."/>
            <person name="Alikhan N.-F."/>
            <person name="Baker D."/>
            <person name="Gharbi K."/>
            <person name="Hall N."/>
            <person name="Watson M."/>
            <person name="Adriaenssens E.M."/>
            <person name="Foster-Nyarko E."/>
            <person name="Jarju S."/>
            <person name="Secka A."/>
            <person name="Antonio M."/>
            <person name="Oren A."/>
            <person name="Chaudhuri R."/>
            <person name="La Ragione R.M."/>
            <person name="Hildebrand F."/>
            <person name="Pallen M.J."/>
        </authorList>
    </citation>
    <scope>NUCLEOTIDE SEQUENCE [LARGE SCALE GENOMIC DNA]</scope>
    <source>
        <strain evidence="2 3">Sa4CUA7</strain>
    </source>
</reference>
<organism evidence="2 3">
    <name type="scientific">Microbacterium pullorum</name>
    <dbReference type="NCBI Taxonomy" id="2762236"/>
    <lineage>
        <taxon>Bacteria</taxon>
        <taxon>Bacillati</taxon>
        <taxon>Actinomycetota</taxon>
        <taxon>Actinomycetes</taxon>
        <taxon>Micrococcales</taxon>
        <taxon>Microbacteriaceae</taxon>
        <taxon>Microbacterium</taxon>
    </lineage>
</organism>
<accession>A0ABR8S094</accession>
<dbReference type="Pfam" id="PF08940">
    <property type="entry name" value="DUF1918"/>
    <property type="match status" value="1"/>
</dbReference>
<protein>
    <submittedName>
        <fullName evidence="2">DUF1918 domain-containing protein</fullName>
    </submittedName>
</protein>
<evidence type="ECO:0000313" key="2">
    <source>
        <dbReference type="EMBL" id="MBD7956896.1"/>
    </source>
</evidence>
<dbReference type="InterPro" id="IPR015035">
    <property type="entry name" value="DUF1918"/>
</dbReference>
<sequence length="61" mass="6285">MRAAVGDRIRIHGRTVGAAERGGVITEVTGSDASPLLTVTFDDGHEGILAPGADCEITHVD</sequence>
<feature type="domain" description="DUF1918" evidence="1">
    <location>
        <begin position="1"/>
        <end position="57"/>
    </location>
</feature>
<dbReference type="SUPFAM" id="SSF50118">
    <property type="entry name" value="Cell growth inhibitor/plasmid maintenance toxic component"/>
    <property type="match status" value="1"/>
</dbReference>
<dbReference type="Gene3D" id="2.30.30.440">
    <property type="entry name" value="Domain of unknown function DUF1918"/>
    <property type="match status" value="1"/>
</dbReference>